<reference evidence="1" key="1">
    <citation type="submission" date="2023-07" db="EMBL/GenBank/DDBJ databases">
        <title>Bacterial whole genome sequence for Sphingobium sp. HBC34.</title>
        <authorList>
            <person name="Le V."/>
            <person name="Ko S.-R."/>
            <person name="Ahn C.-Y."/>
            <person name="Oh H.-M."/>
        </authorList>
    </citation>
    <scope>NUCLEOTIDE SEQUENCE</scope>
    <source>
        <strain evidence="1">HBC34</strain>
    </source>
</reference>
<evidence type="ECO:0000313" key="1">
    <source>
        <dbReference type="EMBL" id="MDO7836866.1"/>
    </source>
</evidence>
<gene>
    <name evidence="1" type="ORF">Q4610_17610</name>
</gene>
<dbReference type="EMBL" id="JAUQOM010000012">
    <property type="protein sequence ID" value="MDO7836866.1"/>
    <property type="molecule type" value="Genomic_DNA"/>
</dbReference>
<dbReference type="Proteomes" id="UP001176471">
    <property type="component" value="Unassembled WGS sequence"/>
</dbReference>
<proteinExistence type="predicted"/>
<evidence type="ECO:0000313" key="2">
    <source>
        <dbReference type="Proteomes" id="UP001176471"/>
    </source>
</evidence>
<organism evidence="1 2">
    <name type="scientific">Sphingobium cyanobacteriorum</name>
    <dbReference type="NCBI Taxonomy" id="3063954"/>
    <lineage>
        <taxon>Bacteria</taxon>
        <taxon>Pseudomonadati</taxon>
        <taxon>Pseudomonadota</taxon>
        <taxon>Alphaproteobacteria</taxon>
        <taxon>Sphingomonadales</taxon>
        <taxon>Sphingomonadaceae</taxon>
        <taxon>Sphingobium</taxon>
    </lineage>
</organism>
<name>A0ABT8ZQR3_9SPHN</name>
<sequence length="55" mass="5839">MMQADKDGGELEQLAYSMMEVALQLLDRAGEGASLTACHLQHAIDVSPPRPAVAT</sequence>
<dbReference type="RefSeq" id="WP_304537251.1">
    <property type="nucleotide sequence ID" value="NZ_JAUQOM010000012.1"/>
</dbReference>
<keyword evidence="2" id="KW-1185">Reference proteome</keyword>
<protein>
    <recommendedName>
        <fullName evidence="3">Mg chelatase-related protein C-terminal domain-containing protein</fullName>
    </recommendedName>
</protein>
<evidence type="ECO:0008006" key="3">
    <source>
        <dbReference type="Google" id="ProtNLM"/>
    </source>
</evidence>
<accession>A0ABT8ZQR3</accession>
<comment type="caution">
    <text evidence="1">The sequence shown here is derived from an EMBL/GenBank/DDBJ whole genome shotgun (WGS) entry which is preliminary data.</text>
</comment>